<proteinExistence type="predicted"/>
<comment type="caution">
    <text evidence="2">The sequence shown here is derived from an EMBL/GenBank/DDBJ whole genome shotgun (WGS) entry which is preliminary data.</text>
</comment>
<dbReference type="EMBL" id="NSIT01000080">
    <property type="protein sequence ID" value="PJE79281.1"/>
    <property type="molecule type" value="Genomic_DNA"/>
</dbReference>
<dbReference type="InterPro" id="IPR053827">
    <property type="entry name" value="Gp10_C"/>
</dbReference>
<sequence length="180" mass="20060">MSGIIIEHVTSVDAIERNFSRLNEALVAMQGGSMALENISGYENLATKTFVNEALKKVQYAVGDIHISETETNPTDKFGYGEWDLIGKGKTLMGIDEYDDDFKTPGKTGGEKQHTLTVNEMPSHTHDYESLGSGGRHLDGEKGHFARSEKELFTSRSTGRGKPHNILQPYYCVYIWKRTA</sequence>
<evidence type="ECO:0000313" key="2">
    <source>
        <dbReference type="EMBL" id="PJE79281.1"/>
    </source>
</evidence>
<evidence type="ECO:0000259" key="1">
    <source>
        <dbReference type="Pfam" id="PF21939"/>
    </source>
</evidence>
<name>A0A2H9T7S2_9ZZZZ</name>
<dbReference type="Pfam" id="PF21939">
    <property type="entry name" value="Gp10_C"/>
    <property type="match status" value="1"/>
</dbReference>
<dbReference type="AlphaFoldDB" id="A0A2H9T7S2"/>
<gene>
    <name evidence="2" type="ORF">CI610_01746</name>
</gene>
<accession>A0A2H9T7S2</accession>
<reference evidence="2" key="1">
    <citation type="journal article" date="2017" name="Appl. Environ. Microbiol.">
        <title>Molecular characterization of an Endozoicomonas-like organism causing infection in king scallop Pecten maximus L.</title>
        <authorList>
            <person name="Cano I."/>
            <person name="van Aerle R."/>
            <person name="Ross S."/>
            <person name="Verner-Jeffreys D.W."/>
            <person name="Paley R.K."/>
            <person name="Rimmer G."/>
            <person name="Ryder D."/>
            <person name="Hooper P."/>
            <person name="Stone D."/>
            <person name="Feist S.W."/>
        </authorList>
    </citation>
    <scope>NUCLEOTIDE SEQUENCE</scope>
</reference>
<protein>
    <recommendedName>
        <fullName evidence="1">Baseplate structural protein Gp10 C-terminal domain-containing protein</fullName>
    </recommendedName>
</protein>
<organism evidence="2">
    <name type="scientific">invertebrate metagenome</name>
    <dbReference type="NCBI Taxonomy" id="1711999"/>
    <lineage>
        <taxon>unclassified sequences</taxon>
        <taxon>metagenomes</taxon>
        <taxon>organismal metagenomes</taxon>
    </lineage>
</organism>
<feature type="domain" description="Baseplate structural protein Gp10 C-terminal" evidence="1">
    <location>
        <begin position="57"/>
        <end position="179"/>
    </location>
</feature>